<accession>A0A1N7A712</accession>
<reference evidence="3" key="1">
    <citation type="submission" date="2017-01" db="EMBL/GenBank/DDBJ databases">
        <authorList>
            <person name="Varghese N."/>
            <person name="Submissions S."/>
        </authorList>
    </citation>
    <scope>NUCLEOTIDE SEQUENCE [LARGE SCALE GENOMIC DNA]</scope>
    <source>
        <strain evidence="3">ATCC 12950</strain>
    </source>
</reference>
<dbReference type="STRING" id="58117.SAMN05421833_10858"/>
<protein>
    <submittedName>
        <fullName evidence="2">Glycosyl transferase family 2</fullName>
    </submittedName>
</protein>
<organism evidence="2 3">
    <name type="scientific">Microbispora rosea</name>
    <dbReference type="NCBI Taxonomy" id="58117"/>
    <lineage>
        <taxon>Bacteria</taxon>
        <taxon>Bacillati</taxon>
        <taxon>Actinomycetota</taxon>
        <taxon>Actinomycetes</taxon>
        <taxon>Streptosporangiales</taxon>
        <taxon>Streptosporangiaceae</taxon>
        <taxon>Microbispora</taxon>
    </lineage>
</organism>
<keyword evidence="2" id="KW-0808">Transferase</keyword>
<dbReference type="GO" id="GO:0016740">
    <property type="term" value="F:transferase activity"/>
    <property type="evidence" value="ECO:0007669"/>
    <property type="project" value="UniProtKB-KW"/>
</dbReference>
<dbReference type="RefSeq" id="WP_239105006.1">
    <property type="nucleotide sequence ID" value="NZ_FTNI01000008.1"/>
</dbReference>
<proteinExistence type="predicted"/>
<evidence type="ECO:0000313" key="3">
    <source>
        <dbReference type="Proteomes" id="UP000186096"/>
    </source>
</evidence>
<evidence type="ECO:0000259" key="1">
    <source>
        <dbReference type="Pfam" id="PF00535"/>
    </source>
</evidence>
<dbReference type="AlphaFoldDB" id="A0A1N7A712"/>
<evidence type="ECO:0000313" key="2">
    <source>
        <dbReference type="EMBL" id="SIR34920.1"/>
    </source>
</evidence>
<keyword evidence="3" id="KW-1185">Reference proteome</keyword>
<dbReference type="Proteomes" id="UP000186096">
    <property type="component" value="Unassembled WGS sequence"/>
</dbReference>
<dbReference type="SUPFAM" id="SSF53448">
    <property type="entry name" value="Nucleotide-diphospho-sugar transferases"/>
    <property type="match status" value="1"/>
</dbReference>
<gene>
    <name evidence="2" type="ORF">SAMN05421833_10858</name>
</gene>
<name>A0A1N7A712_9ACTN</name>
<dbReference type="Gene3D" id="3.90.550.10">
    <property type="entry name" value="Spore Coat Polysaccharide Biosynthesis Protein SpsA, Chain A"/>
    <property type="match status" value="1"/>
</dbReference>
<feature type="domain" description="Glycosyltransferase 2-like" evidence="1">
    <location>
        <begin position="149"/>
        <end position="257"/>
    </location>
</feature>
<dbReference type="InterPro" id="IPR029044">
    <property type="entry name" value="Nucleotide-diphossugar_trans"/>
</dbReference>
<sequence>MTVTTGMCSPYGFTRSPAEETATLSWSDGRWEVGGRPLAVPPQAADVAALRPLRGLVLEWPERPVAEALDVVAGLAAAGVPLTCQDPPGWVRDADPALAALIAAWTPEADDGRPDSVADLRREEHSVRLRRHALRSGGVGTGLAPVTVVMATRRPHYVGHALRQLARQRGVGLEAIVALHGFPAARIREAVAEFPHPITVVEADPDAPLGAVLNTAAARASTGIIAKWDDDDWYGPEHLADLLLAMAYSGAELVGTAPEFFYLQPLHATIRRVDYSSEVWADHVAGGTILLGREIFEQAGGFGPLGRGEDAHLLRAVEAAGGRVYRTHGLGYVLRRSVGADHTWNLPLAHFLRVAANQWRGFRPSVMLEAP</sequence>
<dbReference type="Pfam" id="PF00535">
    <property type="entry name" value="Glycos_transf_2"/>
    <property type="match status" value="1"/>
</dbReference>
<dbReference type="EMBL" id="FTNI01000008">
    <property type="protein sequence ID" value="SIR34920.1"/>
    <property type="molecule type" value="Genomic_DNA"/>
</dbReference>
<dbReference type="InterPro" id="IPR001173">
    <property type="entry name" value="Glyco_trans_2-like"/>
</dbReference>